<keyword evidence="3" id="KW-0201">Cytochrome c-type biogenesis</keyword>
<dbReference type="Pfam" id="PF23914">
    <property type="entry name" value="TPR_CcmH_CycH"/>
    <property type="match status" value="1"/>
</dbReference>
<feature type="region of interest" description="Disordered" evidence="6">
    <location>
        <begin position="277"/>
        <end position="304"/>
    </location>
</feature>
<dbReference type="GO" id="GO:0030313">
    <property type="term" value="C:cell envelope"/>
    <property type="evidence" value="ECO:0007669"/>
    <property type="project" value="UniProtKB-SubCell"/>
</dbReference>
<sequence length="382" mass="40979">MLFWTLAAILTLAAALAVMLPFLRGGERTVSEAEHDLAVYRDQLAELEREVQRGLISESDAEEARAEIGRRILRLKGANEEDRPPRVPGQGKLARVIAVVAILAVPAISWGLYGVLGSPNMPAQPLAARLTKDPSQASIEELVARAEAHLAANPGDVRGWEVLAPIYARLGRYDEAAKAYRKVIDLAGPTAEREAALGEALVGTGGGIVTEDAEAAFDRALKLDVENPRARFFIAMARAQEGNPEEARTIWQELAASMEEGSPWRVAAGQALASLAASERRASASGPSEEEKAAEDEAADDMTSEARQEMIEGMVASLDAKLQQDPDDPEGWRMLLRSFVVLGRRDEAEAALARAREALGPQSAEAGKLEEFAASLGLGTKE</sequence>
<keyword evidence="10" id="KW-1185">Reference proteome</keyword>
<evidence type="ECO:0000256" key="6">
    <source>
        <dbReference type="SAM" id="MobiDB-lite"/>
    </source>
</evidence>
<dbReference type="InterPro" id="IPR056413">
    <property type="entry name" value="TPR_CcmH_CycH"/>
</dbReference>
<keyword evidence="2" id="KW-0677">Repeat</keyword>
<dbReference type="RefSeq" id="WP_261516548.1">
    <property type="nucleotide sequence ID" value="NZ_JAODNV010000017.1"/>
</dbReference>
<protein>
    <submittedName>
        <fullName evidence="9">C-type cytochrome biogenesis protein CcmI</fullName>
    </submittedName>
</protein>
<evidence type="ECO:0000256" key="5">
    <source>
        <dbReference type="PROSITE-ProRule" id="PRU00339"/>
    </source>
</evidence>
<evidence type="ECO:0000256" key="1">
    <source>
        <dbReference type="ARBA" id="ARBA00004196"/>
    </source>
</evidence>
<dbReference type="GO" id="GO:0017004">
    <property type="term" value="P:cytochrome complex assembly"/>
    <property type="evidence" value="ECO:0007669"/>
    <property type="project" value="UniProtKB-KW"/>
</dbReference>
<dbReference type="Gene3D" id="1.25.40.10">
    <property type="entry name" value="Tetratricopeptide repeat domain"/>
    <property type="match status" value="2"/>
</dbReference>
<dbReference type="SUPFAM" id="SSF48452">
    <property type="entry name" value="TPR-like"/>
    <property type="match status" value="1"/>
</dbReference>
<gene>
    <name evidence="9" type="primary">ccmI</name>
    <name evidence="9" type="ORF">NYR54_15175</name>
</gene>
<feature type="compositionally biased region" description="Low complexity" evidence="6">
    <location>
        <begin position="277"/>
        <end position="287"/>
    </location>
</feature>
<dbReference type="Proteomes" id="UP001149009">
    <property type="component" value="Unassembled WGS sequence"/>
</dbReference>
<organism evidence="9 10">
    <name type="scientific">Chelativorans petroleitrophicus</name>
    <dbReference type="NCBI Taxonomy" id="2975484"/>
    <lineage>
        <taxon>Bacteria</taxon>
        <taxon>Pseudomonadati</taxon>
        <taxon>Pseudomonadota</taxon>
        <taxon>Alphaproteobacteria</taxon>
        <taxon>Hyphomicrobiales</taxon>
        <taxon>Phyllobacteriaceae</taxon>
        <taxon>Chelativorans</taxon>
    </lineage>
</organism>
<dbReference type="EMBL" id="JAODNV010000017">
    <property type="protein sequence ID" value="MCT8991619.1"/>
    <property type="molecule type" value="Genomic_DNA"/>
</dbReference>
<dbReference type="PROSITE" id="PS50005">
    <property type="entry name" value="TPR"/>
    <property type="match status" value="1"/>
</dbReference>
<feature type="domain" description="Cytochrome c-type biogenesis protein H TPR" evidence="8">
    <location>
        <begin position="134"/>
        <end position="263"/>
    </location>
</feature>
<accession>A0A9X2XBG5</accession>
<feature type="transmembrane region" description="Helical" evidence="7">
    <location>
        <begin position="93"/>
        <end position="116"/>
    </location>
</feature>
<dbReference type="InterPro" id="IPR011990">
    <property type="entry name" value="TPR-like_helical_dom_sf"/>
</dbReference>
<evidence type="ECO:0000313" key="9">
    <source>
        <dbReference type="EMBL" id="MCT8991619.1"/>
    </source>
</evidence>
<dbReference type="PANTHER" id="PTHR47870:SF1">
    <property type="entry name" value="CYTOCHROME C-TYPE BIOGENESIS PROTEIN CCMH"/>
    <property type="match status" value="1"/>
</dbReference>
<comment type="caution">
    <text evidence="9">The sequence shown here is derived from an EMBL/GenBank/DDBJ whole genome shotgun (WGS) entry which is preliminary data.</text>
</comment>
<evidence type="ECO:0000256" key="4">
    <source>
        <dbReference type="ARBA" id="ARBA00022803"/>
    </source>
</evidence>
<keyword evidence="7" id="KW-0472">Membrane</keyword>
<comment type="subcellular location">
    <subcellularLocation>
        <location evidence="1">Cell envelope</location>
    </subcellularLocation>
</comment>
<feature type="repeat" description="TPR" evidence="5">
    <location>
        <begin position="157"/>
        <end position="190"/>
    </location>
</feature>
<evidence type="ECO:0000313" key="10">
    <source>
        <dbReference type="Proteomes" id="UP001149009"/>
    </source>
</evidence>
<dbReference type="InterPro" id="IPR017560">
    <property type="entry name" value="Cyt_c_biogenesis_CcmI"/>
</dbReference>
<dbReference type="InterPro" id="IPR051263">
    <property type="entry name" value="C-type_cytochrome_biogenesis"/>
</dbReference>
<dbReference type="InterPro" id="IPR019734">
    <property type="entry name" value="TPR_rpt"/>
</dbReference>
<keyword evidence="7" id="KW-0812">Transmembrane</keyword>
<keyword evidence="7" id="KW-1133">Transmembrane helix</keyword>
<dbReference type="GO" id="GO:0005886">
    <property type="term" value="C:plasma membrane"/>
    <property type="evidence" value="ECO:0007669"/>
    <property type="project" value="TreeGrafter"/>
</dbReference>
<dbReference type="AlphaFoldDB" id="A0A9X2XBG5"/>
<evidence type="ECO:0000256" key="2">
    <source>
        <dbReference type="ARBA" id="ARBA00022737"/>
    </source>
</evidence>
<feature type="compositionally biased region" description="Acidic residues" evidence="6">
    <location>
        <begin position="292"/>
        <end position="303"/>
    </location>
</feature>
<evidence type="ECO:0000259" key="8">
    <source>
        <dbReference type="Pfam" id="PF23914"/>
    </source>
</evidence>
<proteinExistence type="predicted"/>
<evidence type="ECO:0000256" key="3">
    <source>
        <dbReference type="ARBA" id="ARBA00022748"/>
    </source>
</evidence>
<reference evidence="9" key="1">
    <citation type="submission" date="2022-08" db="EMBL/GenBank/DDBJ databases">
        <title>Chelativorans sichuanense sp. nov., a paraffin oil-degrading bacterium isolated from a mixture of oil-based drill cuttings and paddy soil.</title>
        <authorList>
            <person name="Yu J."/>
            <person name="Liu H."/>
            <person name="Chen Q."/>
        </authorList>
    </citation>
    <scope>NUCLEOTIDE SEQUENCE</scope>
    <source>
        <strain evidence="9">SCAU 2101</strain>
    </source>
</reference>
<dbReference type="NCBIfam" id="TIGR03142">
    <property type="entry name" value="cytochro_ccmI"/>
    <property type="match status" value="1"/>
</dbReference>
<dbReference type="PANTHER" id="PTHR47870">
    <property type="entry name" value="CYTOCHROME C-TYPE BIOGENESIS PROTEIN CCMH"/>
    <property type="match status" value="1"/>
</dbReference>
<keyword evidence="4 5" id="KW-0802">TPR repeat</keyword>
<evidence type="ECO:0000256" key="7">
    <source>
        <dbReference type="SAM" id="Phobius"/>
    </source>
</evidence>
<name>A0A9X2XBG5_9HYPH</name>